<dbReference type="GO" id="GO:0004794">
    <property type="term" value="F:threonine deaminase activity"/>
    <property type="evidence" value="ECO:0007669"/>
    <property type="project" value="TreeGrafter"/>
</dbReference>
<evidence type="ECO:0000313" key="6">
    <source>
        <dbReference type="EMBL" id="GJQ13679.1"/>
    </source>
</evidence>
<dbReference type="PANTHER" id="PTHR48078:SF6">
    <property type="entry name" value="L-THREONINE DEHYDRATASE CATABOLIC TDCB"/>
    <property type="match status" value="1"/>
</dbReference>
<dbReference type="Gene3D" id="3.40.50.1100">
    <property type="match status" value="2"/>
</dbReference>
<comment type="cofactor">
    <cofactor evidence="1">
        <name>pyridoxal 5'-phosphate</name>
        <dbReference type="ChEBI" id="CHEBI:597326"/>
    </cofactor>
</comment>
<protein>
    <recommendedName>
        <fullName evidence="5">Tryptophan synthase beta chain-like PALP domain-containing protein</fullName>
    </recommendedName>
</protein>
<dbReference type="InterPro" id="IPR050147">
    <property type="entry name" value="Ser/Thr_Dehydratase"/>
</dbReference>
<evidence type="ECO:0000256" key="3">
    <source>
        <dbReference type="ARBA" id="ARBA00022898"/>
    </source>
</evidence>
<evidence type="ECO:0000313" key="7">
    <source>
        <dbReference type="Proteomes" id="UP001061958"/>
    </source>
</evidence>
<name>A0A9C7PZY7_9RHOD</name>
<reference evidence="6" key="1">
    <citation type="journal article" date="2022" name="Proc. Natl. Acad. Sci. U.S.A.">
        <title>Life cycle and functional genomics of the unicellular red alga Galdieria for elucidating algal and plant evolution and industrial use.</title>
        <authorList>
            <person name="Hirooka S."/>
            <person name="Itabashi T."/>
            <person name="Ichinose T.M."/>
            <person name="Onuma R."/>
            <person name="Fujiwara T."/>
            <person name="Yamashita S."/>
            <person name="Jong L.W."/>
            <person name="Tomita R."/>
            <person name="Iwane A.H."/>
            <person name="Miyagishima S.Y."/>
        </authorList>
    </citation>
    <scope>NUCLEOTIDE SEQUENCE</scope>
    <source>
        <strain evidence="6">NBRC 102759</strain>
    </source>
</reference>
<dbReference type="NCBIfam" id="NF005292">
    <property type="entry name" value="PRK06815.1"/>
    <property type="match status" value="1"/>
</dbReference>
<dbReference type="SUPFAM" id="SSF53686">
    <property type="entry name" value="Tryptophan synthase beta subunit-like PLP-dependent enzymes"/>
    <property type="match status" value="1"/>
</dbReference>
<dbReference type="GO" id="GO:0006567">
    <property type="term" value="P:L-threonine catabolic process"/>
    <property type="evidence" value="ECO:0007669"/>
    <property type="project" value="TreeGrafter"/>
</dbReference>
<evidence type="ECO:0000256" key="2">
    <source>
        <dbReference type="ARBA" id="ARBA00010869"/>
    </source>
</evidence>
<accession>A0A9C7PZY7</accession>
<dbReference type="AlphaFoldDB" id="A0A9C7PZY7"/>
<dbReference type="PANTHER" id="PTHR48078">
    <property type="entry name" value="THREONINE DEHYDRATASE, MITOCHONDRIAL-RELATED"/>
    <property type="match status" value="1"/>
</dbReference>
<dbReference type="GO" id="GO:0003941">
    <property type="term" value="F:L-serine ammonia-lyase activity"/>
    <property type="evidence" value="ECO:0007669"/>
    <property type="project" value="TreeGrafter"/>
</dbReference>
<evidence type="ECO:0000259" key="5">
    <source>
        <dbReference type="Pfam" id="PF00291"/>
    </source>
</evidence>
<keyword evidence="7" id="KW-1185">Reference proteome</keyword>
<gene>
    <name evidence="6" type="ORF">GpartN1_g5470.t1</name>
</gene>
<evidence type="ECO:0000256" key="1">
    <source>
        <dbReference type="ARBA" id="ARBA00001933"/>
    </source>
</evidence>
<feature type="domain" description="Tryptophan synthase beta chain-like PALP" evidence="5">
    <location>
        <begin position="28"/>
        <end position="322"/>
    </location>
</feature>
<dbReference type="Pfam" id="PF00291">
    <property type="entry name" value="PALP"/>
    <property type="match status" value="1"/>
</dbReference>
<sequence length="334" mass="36482">MNQQTESLVDNIITAESRLLQLRANNELFIRRTPLDLSHSLSKELQARVYLKLESEQVTGTFKVRGAFNKLSSLHPINNHSTVVTASTGNHGAAVAHAGSVLKIPVCIFLPRNVQSTKVDKLSNYDVVLQYEGMDCLEAEMAAKRYAEERELIYISPYNDWDVVAGQGTIAPEICQQLGSSLDIVYVTVGGGGLIGGIAAYLKAISPHCLVIGCLPENSPVMYRCIQAGKIIEYPCSDTLSDASAGGVEPGSITFSLCQQYVDDYVLVSEEEISENIRYMVDKHKKIVEGAAAVAIAACRKDRQRHKSLNKSNLKIVVVVCGSNIGYETLKKCL</sequence>
<keyword evidence="4" id="KW-0456">Lyase</keyword>
<dbReference type="GO" id="GO:0006565">
    <property type="term" value="P:L-serine catabolic process"/>
    <property type="evidence" value="ECO:0007669"/>
    <property type="project" value="TreeGrafter"/>
</dbReference>
<dbReference type="EMBL" id="BQMJ01000046">
    <property type="protein sequence ID" value="GJQ13679.1"/>
    <property type="molecule type" value="Genomic_DNA"/>
</dbReference>
<dbReference type="InterPro" id="IPR001926">
    <property type="entry name" value="TrpB-like_PALP"/>
</dbReference>
<organism evidence="6 7">
    <name type="scientific">Galdieria partita</name>
    <dbReference type="NCBI Taxonomy" id="83374"/>
    <lineage>
        <taxon>Eukaryota</taxon>
        <taxon>Rhodophyta</taxon>
        <taxon>Bangiophyceae</taxon>
        <taxon>Galdieriales</taxon>
        <taxon>Galdieriaceae</taxon>
        <taxon>Galdieria</taxon>
    </lineage>
</organism>
<dbReference type="InterPro" id="IPR036052">
    <property type="entry name" value="TrpB-like_PALP_sf"/>
</dbReference>
<evidence type="ECO:0000256" key="4">
    <source>
        <dbReference type="ARBA" id="ARBA00023239"/>
    </source>
</evidence>
<dbReference type="GO" id="GO:0009097">
    <property type="term" value="P:isoleucine biosynthetic process"/>
    <property type="evidence" value="ECO:0007669"/>
    <property type="project" value="TreeGrafter"/>
</dbReference>
<comment type="caution">
    <text evidence="6">The sequence shown here is derived from an EMBL/GenBank/DDBJ whole genome shotgun (WGS) entry which is preliminary data.</text>
</comment>
<keyword evidence="3" id="KW-0663">Pyridoxal phosphate</keyword>
<proteinExistence type="inferred from homology"/>
<dbReference type="Proteomes" id="UP001061958">
    <property type="component" value="Unassembled WGS sequence"/>
</dbReference>
<dbReference type="OrthoDB" id="4418812at2759"/>
<comment type="similarity">
    <text evidence="2">Belongs to the serine/threonine dehydratase family.</text>
</comment>
<reference evidence="6" key="2">
    <citation type="submission" date="2022-01" db="EMBL/GenBank/DDBJ databases">
        <authorList>
            <person name="Hirooka S."/>
            <person name="Miyagishima S.Y."/>
        </authorList>
    </citation>
    <scope>NUCLEOTIDE SEQUENCE</scope>
    <source>
        <strain evidence="6">NBRC 102759</strain>
    </source>
</reference>
<dbReference type="CDD" id="cd01562">
    <property type="entry name" value="Thr-dehyd"/>
    <property type="match status" value="1"/>
</dbReference>
<dbReference type="FunFam" id="3.40.50.1100:FF:000005">
    <property type="entry name" value="Threonine dehydratase catabolic"/>
    <property type="match status" value="1"/>
</dbReference>